<sequence length="224" mass="24980">MNGRSRNNGLPKSRSSTEFDLTFKVMLIGDSGVGKTCLLVRYKDGGFLGGNFISTVGVDFKNKIVTVEDKRIKLQIWDTAGQERFRSMTHGFFRDAHALILVYDICNAASFSNVMGWMSDIRRHAAPKVTLMLVGNKSDCSAKREVLYRDGERLAQENNIAFLETSAKTGSNVDVAFMGVAKELFQKSLTAADYIGTHRDPNNKFNLKDYIETEKEPAGCCGRR</sequence>
<dbReference type="AlphaFoldDB" id="A0A6F9DQU5"/>
<dbReference type="InterPro" id="IPR027417">
    <property type="entry name" value="P-loop_NTPase"/>
</dbReference>
<dbReference type="PRINTS" id="PR00449">
    <property type="entry name" value="RASTRNSFRMNG"/>
</dbReference>
<proteinExistence type="evidence at transcript level"/>
<organism evidence="4">
    <name type="scientific">Phallusia mammillata</name>
    <dbReference type="NCBI Taxonomy" id="59560"/>
    <lineage>
        <taxon>Eukaryota</taxon>
        <taxon>Metazoa</taxon>
        <taxon>Chordata</taxon>
        <taxon>Tunicata</taxon>
        <taxon>Ascidiacea</taxon>
        <taxon>Phlebobranchia</taxon>
        <taxon>Ascidiidae</taxon>
        <taxon>Phallusia</taxon>
    </lineage>
</organism>
<evidence type="ECO:0000256" key="2">
    <source>
        <dbReference type="ARBA" id="ARBA00023134"/>
    </source>
</evidence>
<reference evidence="4" key="1">
    <citation type="submission" date="2020-04" db="EMBL/GenBank/DDBJ databases">
        <authorList>
            <person name="Neveu A P."/>
        </authorList>
    </citation>
    <scope>NUCLEOTIDE SEQUENCE</scope>
    <source>
        <tissue evidence="4">Whole embryo</tissue>
    </source>
</reference>
<keyword evidence="2" id="KW-0342">GTP-binding</keyword>
<name>A0A6F9DQU5_9ASCI</name>
<keyword evidence="3" id="KW-0449">Lipoprotein</keyword>
<dbReference type="SUPFAM" id="SSF52540">
    <property type="entry name" value="P-loop containing nucleoside triphosphate hydrolases"/>
    <property type="match status" value="1"/>
</dbReference>
<dbReference type="PROSITE" id="PS51421">
    <property type="entry name" value="RAS"/>
    <property type="match status" value="1"/>
</dbReference>
<protein>
    <submittedName>
        <fullName evidence="4">Ras-related protein Rab-26-like</fullName>
    </submittedName>
</protein>
<dbReference type="SMART" id="SM00177">
    <property type="entry name" value="ARF"/>
    <property type="match status" value="1"/>
</dbReference>
<dbReference type="PROSITE" id="PS51420">
    <property type="entry name" value="RHO"/>
    <property type="match status" value="1"/>
</dbReference>
<evidence type="ECO:0000256" key="3">
    <source>
        <dbReference type="ARBA" id="ARBA00023288"/>
    </source>
</evidence>
<dbReference type="EMBL" id="LR789501">
    <property type="protein sequence ID" value="CAB3265363.1"/>
    <property type="molecule type" value="mRNA"/>
</dbReference>
<gene>
    <name evidence="4" type="primary">Rab26</name>
</gene>
<dbReference type="InterPro" id="IPR001806">
    <property type="entry name" value="Small_GTPase"/>
</dbReference>
<dbReference type="SMART" id="SM00174">
    <property type="entry name" value="RHO"/>
    <property type="match status" value="1"/>
</dbReference>
<dbReference type="Pfam" id="PF00071">
    <property type="entry name" value="Ras"/>
    <property type="match status" value="1"/>
</dbReference>
<accession>A0A6F9DQU5</accession>
<dbReference type="NCBIfam" id="TIGR00231">
    <property type="entry name" value="small_GTP"/>
    <property type="match status" value="1"/>
</dbReference>
<dbReference type="GO" id="GO:0003924">
    <property type="term" value="F:GTPase activity"/>
    <property type="evidence" value="ECO:0007669"/>
    <property type="project" value="InterPro"/>
</dbReference>
<evidence type="ECO:0000256" key="1">
    <source>
        <dbReference type="ARBA" id="ARBA00022741"/>
    </source>
</evidence>
<dbReference type="GO" id="GO:0005525">
    <property type="term" value="F:GTP binding"/>
    <property type="evidence" value="ECO:0007669"/>
    <property type="project" value="UniProtKB-KW"/>
</dbReference>
<dbReference type="Gene3D" id="3.40.50.300">
    <property type="entry name" value="P-loop containing nucleotide triphosphate hydrolases"/>
    <property type="match status" value="1"/>
</dbReference>
<dbReference type="FunFam" id="3.40.50.300:FF:001129">
    <property type="entry name" value="ras-related protein Rab-44 isoform X2"/>
    <property type="match status" value="1"/>
</dbReference>
<keyword evidence="1" id="KW-0547">Nucleotide-binding</keyword>
<dbReference type="PANTHER" id="PTHR47977">
    <property type="entry name" value="RAS-RELATED PROTEIN RAB"/>
    <property type="match status" value="1"/>
</dbReference>
<dbReference type="InterPro" id="IPR050227">
    <property type="entry name" value="Rab"/>
</dbReference>
<dbReference type="InterPro" id="IPR005225">
    <property type="entry name" value="Small_GTP-bd"/>
</dbReference>
<evidence type="ECO:0000313" key="4">
    <source>
        <dbReference type="EMBL" id="CAB3265363.1"/>
    </source>
</evidence>
<dbReference type="SMART" id="SM00175">
    <property type="entry name" value="RAB"/>
    <property type="match status" value="1"/>
</dbReference>
<dbReference type="PROSITE" id="PS51419">
    <property type="entry name" value="RAB"/>
    <property type="match status" value="1"/>
</dbReference>
<dbReference type="SMART" id="SM00173">
    <property type="entry name" value="RAS"/>
    <property type="match status" value="1"/>
</dbReference>
<dbReference type="SMART" id="SM00176">
    <property type="entry name" value="RAN"/>
    <property type="match status" value="1"/>
</dbReference>